<proteinExistence type="predicted"/>
<dbReference type="InterPro" id="IPR002909">
    <property type="entry name" value="IPT_dom"/>
</dbReference>
<evidence type="ECO:0000259" key="1">
    <source>
        <dbReference type="Pfam" id="PF01833"/>
    </source>
</evidence>
<evidence type="ECO:0000313" key="2">
    <source>
        <dbReference type="EMBL" id="CRZ06531.1"/>
    </source>
</evidence>
<sequence length="285" mass="30888">MLGLSNASLENFTRTQTKCILTSQSSRTRYELIGTTQVDNDKSLRHMTLVCPAIGPLLSDSESIPSREVMSVDVSFNGYNMMRCGEIEFFPPCMTRIAPTCGPKGRPTSIEVFGEYFYNEMSKSICVSDTDRLIISANYRDQTKSLQFNRPDIPLAAASPPSSVISISFGDKSLPYMLYDEPTSMKIEPNSGSALGGYVVKINGKGLFSSTSLSIRITAIGGATLPGKVYVVPGTLTAEPNAKTGLGTVSFTMAAMENGEKSGSIEISFNEVDYTSCSEQPFIFK</sequence>
<feature type="domain" description="IPT/TIG" evidence="1">
    <location>
        <begin position="182"/>
        <end position="255"/>
    </location>
</feature>
<dbReference type="Gene3D" id="2.60.40.10">
    <property type="entry name" value="Immunoglobulins"/>
    <property type="match status" value="1"/>
</dbReference>
<dbReference type="AlphaFoldDB" id="A0A0H5QY05"/>
<name>A0A0H5QY05_9EUKA</name>
<dbReference type="InterPro" id="IPR013783">
    <property type="entry name" value="Ig-like_fold"/>
</dbReference>
<dbReference type="Pfam" id="PF01833">
    <property type="entry name" value="TIG"/>
    <property type="match status" value="1"/>
</dbReference>
<protein>
    <recommendedName>
        <fullName evidence="1">IPT/TIG domain-containing protein</fullName>
    </recommendedName>
</protein>
<organism evidence="2">
    <name type="scientific">Spongospora subterranea</name>
    <dbReference type="NCBI Taxonomy" id="70186"/>
    <lineage>
        <taxon>Eukaryota</taxon>
        <taxon>Sar</taxon>
        <taxon>Rhizaria</taxon>
        <taxon>Endomyxa</taxon>
        <taxon>Phytomyxea</taxon>
        <taxon>Plasmodiophorida</taxon>
        <taxon>Plasmodiophoridae</taxon>
        <taxon>Spongospora</taxon>
    </lineage>
</organism>
<dbReference type="CDD" id="cd00102">
    <property type="entry name" value="IPT"/>
    <property type="match status" value="1"/>
</dbReference>
<dbReference type="EMBL" id="HACM01006089">
    <property type="protein sequence ID" value="CRZ06531.1"/>
    <property type="molecule type" value="Transcribed_RNA"/>
</dbReference>
<reference evidence="2" key="1">
    <citation type="submission" date="2015-04" db="EMBL/GenBank/DDBJ databases">
        <title>The genome sequence of the plant pathogenic Rhizarian Plasmodiophora brassicae reveals insights in its biotrophic life cycle and the origin of chitin synthesis.</title>
        <authorList>
            <person name="Schwelm A."/>
            <person name="Fogelqvist J."/>
            <person name="Knaust A."/>
            <person name="Julke S."/>
            <person name="Lilja T."/>
            <person name="Dhandapani V."/>
            <person name="Bonilla-Rosso G."/>
            <person name="Karlsson M."/>
            <person name="Shevchenko A."/>
            <person name="Choi S.R."/>
            <person name="Kim H.G."/>
            <person name="Park J.Y."/>
            <person name="Lim Y.P."/>
            <person name="Ludwig-Muller J."/>
            <person name="Dixelius C."/>
        </authorList>
    </citation>
    <scope>NUCLEOTIDE SEQUENCE</scope>
    <source>
        <tissue evidence="2">Potato root galls</tissue>
    </source>
</reference>
<accession>A0A0H5QY05</accession>